<reference evidence="4" key="1">
    <citation type="submission" date="2023-06" db="EMBL/GenBank/DDBJ databases">
        <title>Uncultivated large filamentous bacteria from sulfidic sediments reveal new species and different genomic features in energy metabolism and defense.</title>
        <authorList>
            <person name="Fonseca A."/>
        </authorList>
    </citation>
    <scope>NUCLEOTIDE SEQUENCE</scope>
    <source>
        <strain evidence="4">HSG4</strain>
    </source>
</reference>
<keyword evidence="4" id="KW-0418">Kinase</keyword>
<dbReference type="PANTHER" id="PTHR20858:SF17">
    <property type="entry name" value="HYDROXYMETHYLPYRIMIDINE_PHOSPHOMETHYLPYRIMIDINE KINASE THI20-RELATED"/>
    <property type="match status" value="1"/>
</dbReference>
<dbReference type="EC" id="2.7.1.49" evidence="2"/>
<accession>A0ABT7VU23</accession>
<comment type="caution">
    <text evidence="4">The sequence shown here is derived from an EMBL/GenBank/DDBJ whole genome shotgun (WGS) entry which is preliminary data.</text>
</comment>
<feature type="domain" description="Pyridoxamine kinase/Phosphomethylpyrimidine kinase" evidence="3">
    <location>
        <begin position="14"/>
        <end position="250"/>
    </location>
</feature>
<dbReference type="InterPro" id="IPR013749">
    <property type="entry name" value="PM/HMP-P_kinase-1"/>
</dbReference>
<dbReference type="Pfam" id="PF08543">
    <property type="entry name" value="Phos_pyr_kin"/>
    <property type="match status" value="1"/>
</dbReference>
<evidence type="ECO:0000256" key="2">
    <source>
        <dbReference type="ARBA" id="ARBA00012135"/>
    </source>
</evidence>
<dbReference type="InterPro" id="IPR004399">
    <property type="entry name" value="HMP/HMP-P_kinase_dom"/>
</dbReference>
<sequence>MIFPPIVLVFAGNDPSGGAGLCADIQALASQGCHAAPVVTCITTQDTRKVFENIPLSGEKVAAQAEAVLNDMPIAACKIGLLGNVEIVEAVQQVLLKFPRMPVILDPVLSAGSGQSLTEDKISNAIVNKLLPLTEIITPNSLEVRALTNVTGSLDAAAAKLMDYGCQFVCITGTHENTPLVENILYGQGQRLKSWTWSRLPHSYHGSGCTFSASLAGLLAQNKEMSRAVYKAQQYTWTSLRRGYLPGQGQALPNRLFN</sequence>
<comment type="pathway">
    <text evidence="1">Cofactor biosynthesis; thiamine diphosphate biosynthesis.</text>
</comment>
<dbReference type="Proteomes" id="UP001171945">
    <property type="component" value="Unassembled WGS sequence"/>
</dbReference>
<name>A0ABT7VU23_9GAMM</name>
<dbReference type="InterPro" id="IPR029056">
    <property type="entry name" value="Ribokinase-like"/>
</dbReference>
<proteinExistence type="predicted"/>
<keyword evidence="4" id="KW-0808">Transferase</keyword>
<dbReference type="SUPFAM" id="SSF53613">
    <property type="entry name" value="Ribokinase-like"/>
    <property type="match status" value="1"/>
</dbReference>
<dbReference type="GO" id="GO:0016301">
    <property type="term" value="F:kinase activity"/>
    <property type="evidence" value="ECO:0007669"/>
    <property type="project" value="UniProtKB-KW"/>
</dbReference>
<dbReference type="EMBL" id="JAUCGM010000439">
    <property type="protein sequence ID" value="MDM8563081.1"/>
    <property type="molecule type" value="Genomic_DNA"/>
</dbReference>
<dbReference type="PANTHER" id="PTHR20858">
    <property type="entry name" value="PHOSPHOMETHYLPYRIMIDINE KINASE"/>
    <property type="match status" value="1"/>
</dbReference>
<gene>
    <name evidence="4" type="ORF">QUF54_06990</name>
</gene>
<organism evidence="4 5">
    <name type="scientific">Candidatus Marithioploca araucensis</name>
    <dbReference type="NCBI Taxonomy" id="70273"/>
    <lineage>
        <taxon>Bacteria</taxon>
        <taxon>Pseudomonadati</taxon>
        <taxon>Pseudomonadota</taxon>
        <taxon>Gammaproteobacteria</taxon>
        <taxon>Thiotrichales</taxon>
        <taxon>Thiotrichaceae</taxon>
        <taxon>Candidatus Marithioploca</taxon>
    </lineage>
</organism>
<evidence type="ECO:0000313" key="4">
    <source>
        <dbReference type="EMBL" id="MDM8563081.1"/>
    </source>
</evidence>
<evidence type="ECO:0000256" key="1">
    <source>
        <dbReference type="ARBA" id="ARBA00004948"/>
    </source>
</evidence>
<keyword evidence="5" id="KW-1185">Reference proteome</keyword>
<protein>
    <recommendedName>
        <fullName evidence="2">hydroxymethylpyrimidine kinase</fullName>
        <ecNumber evidence="2">2.7.1.49</ecNumber>
    </recommendedName>
</protein>
<evidence type="ECO:0000313" key="5">
    <source>
        <dbReference type="Proteomes" id="UP001171945"/>
    </source>
</evidence>
<dbReference type="CDD" id="cd01169">
    <property type="entry name" value="HMPP_kinase"/>
    <property type="match status" value="1"/>
</dbReference>
<evidence type="ECO:0000259" key="3">
    <source>
        <dbReference type="Pfam" id="PF08543"/>
    </source>
</evidence>
<dbReference type="Gene3D" id="3.40.1190.20">
    <property type="match status" value="1"/>
</dbReference>